<gene>
    <name evidence="1" type="ORF">SAMN04489732_102564</name>
</gene>
<accession>A0A1H8TER5</accession>
<proteinExistence type="predicted"/>
<dbReference type="AlphaFoldDB" id="A0A1H8TER5"/>
<dbReference type="SUPFAM" id="SSF52540">
    <property type="entry name" value="P-loop containing nucleoside triphosphate hydrolases"/>
    <property type="match status" value="1"/>
</dbReference>
<organism evidence="1 2">
    <name type="scientific">Amycolatopsis saalfeldensis</name>
    <dbReference type="NCBI Taxonomy" id="394193"/>
    <lineage>
        <taxon>Bacteria</taxon>
        <taxon>Bacillati</taxon>
        <taxon>Actinomycetota</taxon>
        <taxon>Actinomycetes</taxon>
        <taxon>Pseudonocardiales</taxon>
        <taxon>Pseudonocardiaceae</taxon>
        <taxon>Amycolatopsis</taxon>
    </lineage>
</organism>
<dbReference type="STRING" id="394193.SAMN04489732_102564"/>
<dbReference type="Proteomes" id="UP000198582">
    <property type="component" value="Unassembled WGS sequence"/>
</dbReference>
<dbReference type="Gene3D" id="3.40.50.300">
    <property type="entry name" value="P-loop containing nucleotide triphosphate hydrolases"/>
    <property type="match status" value="1"/>
</dbReference>
<evidence type="ECO:0000313" key="1">
    <source>
        <dbReference type="EMBL" id="SEO89084.1"/>
    </source>
</evidence>
<protein>
    <submittedName>
        <fullName evidence="1">AAA domain-containing protein</fullName>
    </submittedName>
</protein>
<dbReference type="InterPro" id="IPR027417">
    <property type="entry name" value="P-loop_NTPase"/>
</dbReference>
<reference evidence="1 2" key="1">
    <citation type="submission" date="2016-10" db="EMBL/GenBank/DDBJ databases">
        <authorList>
            <person name="de Groot N.N."/>
        </authorList>
    </citation>
    <scope>NUCLEOTIDE SEQUENCE [LARGE SCALE GENOMIC DNA]</scope>
    <source>
        <strain evidence="1 2">DSM 44993</strain>
    </source>
</reference>
<dbReference type="Pfam" id="PF13671">
    <property type="entry name" value="AAA_33"/>
    <property type="match status" value="1"/>
</dbReference>
<name>A0A1H8TER5_9PSEU</name>
<sequence>MIELGRRDLLVVAGMPGAGKTTMLRRAAGALPVLDSDQVRVRLADLLPAAVPYRWYRPLVHLCHRTRIVARAAGRRGPLVVHEPATRASTRRWLVAVAAVTGRPARLLWLDVTAEEALAGQHSRGRLVRARSFARHAARAARMRDALAAGAQPPGWHSVHVLGRPAARRAVLVFG</sequence>
<evidence type="ECO:0000313" key="2">
    <source>
        <dbReference type="Proteomes" id="UP000198582"/>
    </source>
</evidence>
<keyword evidence="2" id="KW-1185">Reference proteome</keyword>
<dbReference type="EMBL" id="FOEF01000002">
    <property type="protein sequence ID" value="SEO89084.1"/>
    <property type="molecule type" value="Genomic_DNA"/>
</dbReference>